<evidence type="ECO:0000256" key="1">
    <source>
        <dbReference type="ARBA" id="ARBA00001311"/>
    </source>
</evidence>
<feature type="domain" description="Amidase" evidence="7">
    <location>
        <begin position="72"/>
        <end position="529"/>
    </location>
</feature>
<dbReference type="PROSITE" id="PS00571">
    <property type="entry name" value="AMIDASES"/>
    <property type="match status" value="1"/>
</dbReference>
<feature type="active site" description="Charge relay system" evidence="5">
    <location>
        <position position="127"/>
    </location>
</feature>
<keyword evidence="9" id="KW-1185">Reference proteome</keyword>
<reference evidence="9" key="1">
    <citation type="journal article" date="2014" name="Genome Announc.">
        <title>Genome sequence and annotation of Acremonium chrysogenum, producer of the beta-lactam antibiotic cephalosporin C.</title>
        <authorList>
            <person name="Terfehr D."/>
            <person name="Dahlmann T.A."/>
            <person name="Specht T."/>
            <person name="Zadra I."/>
            <person name="Kuernsteiner H."/>
            <person name="Kueck U."/>
        </authorList>
    </citation>
    <scope>NUCLEOTIDE SEQUENCE [LARGE SCALE GENOMIC DNA]</scope>
    <source>
        <strain evidence="9">ATCC 11550 / CBS 779.69 / DSM 880 / IAM 14645 / JCM 23072 / IMI 49137</strain>
    </source>
</reference>
<dbReference type="InterPro" id="IPR023631">
    <property type="entry name" value="Amidase_dom"/>
</dbReference>
<accession>A0A086SZL1</accession>
<dbReference type="AlphaFoldDB" id="A0A086SZL1"/>
<dbReference type="HOGENOM" id="CLU_009600_9_2_1"/>
<dbReference type="EMBL" id="JPKY01000091">
    <property type="protein sequence ID" value="KFH42543.1"/>
    <property type="molecule type" value="Genomic_DNA"/>
</dbReference>
<dbReference type="SUPFAM" id="SSF75304">
    <property type="entry name" value="Amidase signature (AS) enzymes"/>
    <property type="match status" value="1"/>
</dbReference>
<evidence type="ECO:0000256" key="5">
    <source>
        <dbReference type="PIRSR" id="PIRSR001221-1"/>
    </source>
</evidence>
<organism evidence="8 9">
    <name type="scientific">Hapsidospora chrysogenum (strain ATCC 11550 / CBS 779.69 / DSM 880 / IAM 14645 / JCM 23072 / IMI 49137)</name>
    <name type="common">Acremonium chrysogenum</name>
    <dbReference type="NCBI Taxonomy" id="857340"/>
    <lineage>
        <taxon>Eukaryota</taxon>
        <taxon>Fungi</taxon>
        <taxon>Dikarya</taxon>
        <taxon>Ascomycota</taxon>
        <taxon>Pezizomycotina</taxon>
        <taxon>Sordariomycetes</taxon>
        <taxon>Hypocreomycetidae</taxon>
        <taxon>Hypocreales</taxon>
        <taxon>Bionectriaceae</taxon>
        <taxon>Hapsidospora</taxon>
    </lineage>
</organism>
<gene>
    <name evidence="8" type="ORF">ACRE_067230</name>
</gene>
<feature type="active site" description="Acyl-ester intermediate" evidence="5">
    <location>
        <position position="226"/>
    </location>
</feature>
<feature type="binding site" evidence="6">
    <location>
        <position position="202"/>
    </location>
    <ligand>
        <name>substrate</name>
    </ligand>
</feature>
<feature type="binding site" evidence="6">
    <location>
        <begin position="223"/>
        <end position="226"/>
    </location>
    <ligand>
        <name>substrate</name>
    </ligand>
</feature>
<name>A0A086SZL1_HAPC1</name>
<dbReference type="STRING" id="857340.A0A086SZL1"/>
<dbReference type="Gene3D" id="3.90.1300.10">
    <property type="entry name" value="Amidase signature (AS) domain"/>
    <property type="match status" value="1"/>
</dbReference>
<feature type="binding site" evidence="6">
    <location>
        <position position="176"/>
    </location>
    <ligand>
        <name>substrate</name>
    </ligand>
</feature>
<dbReference type="PANTHER" id="PTHR46072:SF9">
    <property type="entry name" value="ACETAMIDASE"/>
    <property type="match status" value="1"/>
</dbReference>
<evidence type="ECO:0000259" key="7">
    <source>
        <dbReference type="Pfam" id="PF01425"/>
    </source>
</evidence>
<dbReference type="Proteomes" id="UP000029964">
    <property type="component" value="Unassembled WGS sequence"/>
</dbReference>
<sequence>MTWQETAEKHRNRIAAAIPDEWRLTSMPPGDSVMSVPRDSGLLTQEELAITESTATDLVAKMAARELTSVAVTTAFCKRAALAHQLVNCCHEFFPDLALARAKELDEYISKNGKPVGPLHGLPISLKDQLRIKGLETTMGYVAWIGKRDTEDSVLVSLLQRAGAVFFCKTSVPQSLMVCETINNIMGRTVNPRNKNWSCGGSSGGEGAMVGFRGGLIGIGTDIGGSIRVPAAFNFLYGIRPSHGRLPYAKMANSMEGQETVHSVCGPLTHSIADMRLFMTSVLAEKPWEFDSKVIPMPWRQAEEDAIKTKIASKDLTLGFYNCDGVVLPHPPILRAVQTVVDAVKGAGHTVEPWEPYKHEEAWKLANSIYSSDGGTDIGAVLKESGEPAIPNIRELVDLTVTKSDINEVWDKQLKKWRYQCDYLDRIRAFEDKLGRSLDAIIAPITPTAAVRHNQFKYYGYATAVNLLDFTSVVVPVTFADKSVDVADTSYKPLSELDAAVQADYDAGIYHGAPAAVQIIGRRLTEEKIMAIAEEIGRLLGNEVTP</sequence>
<evidence type="ECO:0000256" key="2">
    <source>
        <dbReference type="ARBA" id="ARBA00009199"/>
    </source>
</evidence>
<evidence type="ECO:0000256" key="3">
    <source>
        <dbReference type="ARBA" id="ARBA00012922"/>
    </source>
</evidence>
<proteinExistence type="inferred from homology"/>
<evidence type="ECO:0000256" key="4">
    <source>
        <dbReference type="ARBA" id="ARBA00022801"/>
    </source>
</evidence>
<evidence type="ECO:0000256" key="6">
    <source>
        <dbReference type="PIRSR" id="PIRSR001221-2"/>
    </source>
</evidence>
<dbReference type="InterPro" id="IPR036928">
    <property type="entry name" value="AS_sf"/>
</dbReference>
<dbReference type="OrthoDB" id="6428749at2759"/>
<dbReference type="PIRSF" id="PIRSF001221">
    <property type="entry name" value="Amidase_fungi"/>
    <property type="match status" value="1"/>
</dbReference>
<dbReference type="GO" id="GO:0004040">
    <property type="term" value="F:amidase activity"/>
    <property type="evidence" value="ECO:0007669"/>
    <property type="project" value="UniProtKB-EC"/>
</dbReference>
<dbReference type="Pfam" id="PF01425">
    <property type="entry name" value="Amidase"/>
    <property type="match status" value="1"/>
</dbReference>
<keyword evidence="4" id="KW-0378">Hydrolase</keyword>
<comment type="caution">
    <text evidence="8">The sequence shown here is derived from an EMBL/GenBank/DDBJ whole genome shotgun (WGS) entry which is preliminary data.</text>
</comment>
<protein>
    <recommendedName>
        <fullName evidence="3">amidase</fullName>
        <ecNumber evidence="3">3.5.1.4</ecNumber>
    </recommendedName>
</protein>
<feature type="active site" description="Charge relay system" evidence="5">
    <location>
        <position position="202"/>
    </location>
</feature>
<evidence type="ECO:0000313" key="8">
    <source>
        <dbReference type="EMBL" id="KFH42543.1"/>
    </source>
</evidence>
<dbReference type="InterPro" id="IPR020556">
    <property type="entry name" value="Amidase_CS"/>
</dbReference>
<dbReference type="EC" id="3.5.1.4" evidence="3"/>
<comment type="similarity">
    <text evidence="2">Belongs to the amidase family.</text>
</comment>
<comment type="catalytic activity">
    <reaction evidence="1">
        <text>a monocarboxylic acid amide + H2O = a monocarboxylate + NH4(+)</text>
        <dbReference type="Rhea" id="RHEA:12020"/>
        <dbReference type="ChEBI" id="CHEBI:15377"/>
        <dbReference type="ChEBI" id="CHEBI:28938"/>
        <dbReference type="ChEBI" id="CHEBI:35757"/>
        <dbReference type="ChEBI" id="CHEBI:83628"/>
        <dbReference type="EC" id="3.5.1.4"/>
    </reaction>
</comment>
<evidence type="ECO:0000313" key="9">
    <source>
        <dbReference type="Proteomes" id="UP000029964"/>
    </source>
</evidence>
<dbReference type="PANTHER" id="PTHR46072">
    <property type="entry name" value="AMIDASE-RELATED-RELATED"/>
    <property type="match status" value="1"/>
</dbReference>